<keyword evidence="1" id="KW-1133">Transmembrane helix</keyword>
<dbReference type="ExpressionAtlas" id="A4VCK9">
    <property type="expression patterns" value="baseline and differential"/>
</dbReference>
<feature type="transmembrane region" description="Helical" evidence="1">
    <location>
        <begin position="35"/>
        <end position="53"/>
    </location>
</feature>
<sequence>MSTSVGPEPCIVVCPSCRQQVTTRVEPKATTKTHLIALIMCLTFLWPCLLPVLHSMRPELRPPLSILQRLHWHLRALSNFRRKLFFFFFVVDCSQQPCRNAAPITYPHLIYF</sequence>
<dbReference type="Bgee" id="FBgn0260768">
    <property type="expression patterns" value="Expressed in gustatory receptor neuron (Drosophila) in insect leg and 35 other cell types or tissues"/>
</dbReference>
<feature type="domain" description="LITAF" evidence="2">
    <location>
        <begin position="1"/>
        <end position="76"/>
    </location>
</feature>
<reference evidence="3" key="1">
    <citation type="submission" date="2007-04" db="EMBL/GenBank/DDBJ databases">
        <authorList>
            <person name="Stapleton M."/>
            <person name="Carlson J."/>
            <person name="Frise E."/>
            <person name="Kapadia B."/>
            <person name="Park S."/>
            <person name="Wan K."/>
            <person name="Yu C."/>
            <person name="Celniker S."/>
        </authorList>
    </citation>
    <scope>NUCLEOTIDE SEQUENCE</scope>
</reference>
<dbReference type="EMBL" id="BT030450">
    <property type="protein sequence ID" value="ABP87892.1"/>
    <property type="molecule type" value="mRNA"/>
</dbReference>
<evidence type="ECO:0000259" key="2">
    <source>
        <dbReference type="PROSITE" id="PS51837"/>
    </source>
</evidence>
<dbReference type="VEuPathDB" id="VectorBase:FBgn0260768"/>
<keyword evidence="1" id="KW-0472">Membrane</keyword>
<accession>A4VCK9</accession>
<name>A4VCK9_DROME</name>
<dbReference type="OrthoDB" id="5599753at2759"/>
<keyword evidence="1" id="KW-0812">Transmembrane</keyword>
<evidence type="ECO:0000313" key="3">
    <source>
        <dbReference type="EMBL" id="ABP87892.1"/>
    </source>
</evidence>
<dbReference type="AlphaFoldDB" id="A4VCK9"/>
<protein>
    <submittedName>
        <fullName evidence="3">IP16855p</fullName>
    </submittedName>
</protein>
<dbReference type="Pfam" id="PF10601">
    <property type="entry name" value="zf-LITAF-like"/>
    <property type="match status" value="1"/>
</dbReference>
<dbReference type="PROSITE" id="PS51837">
    <property type="entry name" value="LITAF"/>
    <property type="match status" value="1"/>
</dbReference>
<dbReference type="HOGENOM" id="CLU_2645030_0_0_1"/>
<organism evidence="3">
    <name type="scientific">Drosophila melanogaster</name>
    <name type="common">Fruit fly</name>
    <dbReference type="NCBI Taxonomy" id="7227"/>
    <lineage>
        <taxon>Eukaryota</taxon>
        <taxon>Metazoa</taxon>
        <taxon>Ecdysozoa</taxon>
        <taxon>Arthropoda</taxon>
        <taxon>Hexapoda</taxon>
        <taxon>Insecta</taxon>
        <taxon>Pterygota</taxon>
        <taxon>Neoptera</taxon>
        <taxon>Endopterygota</taxon>
        <taxon>Diptera</taxon>
        <taxon>Brachycera</taxon>
        <taxon>Muscomorpha</taxon>
        <taxon>Ephydroidea</taxon>
        <taxon>Drosophilidae</taxon>
        <taxon>Drosophila</taxon>
        <taxon>Sophophora</taxon>
    </lineage>
</organism>
<proteinExistence type="evidence at transcript level"/>
<evidence type="ECO:0000256" key="1">
    <source>
        <dbReference type="SAM" id="Phobius"/>
    </source>
</evidence>
<dbReference type="InterPro" id="IPR006629">
    <property type="entry name" value="LITAF"/>
</dbReference>